<organism evidence="2 3">
    <name type="scientific">Pelagihabitans pacificus</name>
    <dbReference type="NCBI Taxonomy" id="2696054"/>
    <lineage>
        <taxon>Bacteria</taxon>
        <taxon>Pseudomonadati</taxon>
        <taxon>Bacteroidota</taxon>
        <taxon>Flavobacteriia</taxon>
        <taxon>Flavobacteriales</taxon>
        <taxon>Flavobacteriaceae</taxon>
        <taxon>Pelagihabitans</taxon>
    </lineage>
</organism>
<keyword evidence="1" id="KW-0812">Transmembrane</keyword>
<comment type="caution">
    <text evidence="2">The sequence shown here is derived from an EMBL/GenBank/DDBJ whole genome shotgun (WGS) entry which is preliminary data.</text>
</comment>
<sequence>MAISIGVVYLWFGFLKFFPEVSPAEGLAKNTIHALTFGFIGDQVSIILLAILEVGIGLLFVLNIFKKTAIYVALIHMACTFTPFLLFVEDSFVAAPFIPTLLGQYIGKNIIIVGALLTLLYTGTSTSRQNGLNKKKGK</sequence>
<accession>A0A967APR5</accession>
<dbReference type="Proteomes" id="UP000707206">
    <property type="component" value="Unassembled WGS sequence"/>
</dbReference>
<evidence type="ECO:0000313" key="2">
    <source>
        <dbReference type="EMBL" id="NHF57757.1"/>
    </source>
</evidence>
<keyword evidence="3" id="KW-1185">Reference proteome</keyword>
<keyword evidence="1" id="KW-1133">Transmembrane helix</keyword>
<proteinExistence type="predicted"/>
<feature type="transmembrane region" description="Helical" evidence="1">
    <location>
        <begin position="106"/>
        <end position="124"/>
    </location>
</feature>
<reference evidence="2" key="2">
    <citation type="submission" date="2020-03" db="EMBL/GenBank/DDBJ databases">
        <title>Flavobacteriaceae bacterium strain TP-CH-4, a member of the family Flavobacteriaceae isolated from a deep-sea seamount.</title>
        <authorList>
            <person name="Zhang D.-C."/>
        </authorList>
    </citation>
    <scope>NUCLEOTIDE SEQUENCE</scope>
    <source>
        <strain evidence="2">TP-CH-4</strain>
    </source>
</reference>
<feature type="transmembrane region" description="Helical" evidence="1">
    <location>
        <begin position="44"/>
        <end position="62"/>
    </location>
</feature>
<dbReference type="AlphaFoldDB" id="A0A967APR5"/>
<protein>
    <submittedName>
        <fullName evidence="2">Doxx family protein</fullName>
    </submittedName>
</protein>
<gene>
    <name evidence="2" type="ORF">FK220_000285</name>
</gene>
<feature type="transmembrane region" description="Helical" evidence="1">
    <location>
        <begin position="69"/>
        <end position="86"/>
    </location>
</feature>
<keyword evidence="1" id="KW-0472">Membrane</keyword>
<dbReference type="EMBL" id="VIKU02000001">
    <property type="protein sequence ID" value="NHF57757.1"/>
    <property type="molecule type" value="Genomic_DNA"/>
</dbReference>
<evidence type="ECO:0000313" key="3">
    <source>
        <dbReference type="Proteomes" id="UP000707206"/>
    </source>
</evidence>
<evidence type="ECO:0000256" key="1">
    <source>
        <dbReference type="SAM" id="Phobius"/>
    </source>
</evidence>
<name>A0A967APR5_9FLAO</name>
<reference evidence="2" key="1">
    <citation type="submission" date="2019-07" db="EMBL/GenBank/DDBJ databases">
        <authorList>
            <person name="De-Chao Zhang Q."/>
        </authorList>
    </citation>
    <scope>NUCLEOTIDE SEQUENCE</scope>
    <source>
        <strain evidence="2">TP-CH-4</strain>
    </source>
</reference>